<evidence type="ECO:0000313" key="3">
    <source>
        <dbReference type="EMBL" id="RPE36181.1"/>
    </source>
</evidence>
<dbReference type="EMBL" id="RKQG01000001">
    <property type="protein sequence ID" value="RPE36181.1"/>
    <property type="molecule type" value="Genomic_DNA"/>
</dbReference>
<dbReference type="InterPro" id="IPR045608">
    <property type="entry name" value="Trypco2"/>
</dbReference>
<dbReference type="Pfam" id="PF19631">
    <property type="entry name" value="Trypco2"/>
    <property type="match status" value="1"/>
</dbReference>
<gene>
    <name evidence="3" type="ORF">EDD38_4549</name>
</gene>
<proteinExistence type="predicted"/>
<accession>A0A3N4RYN5</accession>
<comment type="caution">
    <text evidence="3">The sequence shown here is derived from an EMBL/GenBank/DDBJ whole genome shotgun (WGS) entry which is preliminary data.</text>
</comment>
<feature type="domain" description="Trypsin-co-occurring" evidence="2">
    <location>
        <begin position="20"/>
        <end position="97"/>
    </location>
</feature>
<organism evidence="3 4">
    <name type="scientific">Kitasatospora cineracea</name>
    <dbReference type="NCBI Taxonomy" id="88074"/>
    <lineage>
        <taxon>Bacteria</taxon>
        <taxon>Bacillati</taxon>
        <taxon>Actinomycetota</taxon>
        <taxon>Actinomycetes</taxon>
        <taxon>Kitasatosporales</taxon>
        <taxon>Streptomycetaceae</taxon>
        <taxon>Kitasatospora</taxon>
    </lineage>
</organism>
<evidence type="ECO:0000259" key="2">
    <source>
        <dbReference type="Pfam" id="PF19631"/>
    </source>
</evidence>
<feature type="region of interest" description="Disordered" evidence="1">
    <location>
        <begin position="110"/>
        <end position="141"/>
    </location>
</feature>
<name>A0A3N4RYN5_9ACTN</name>
<dbReference type="Proteomes" id="UP000266906">
    <property type="component" value="Unassembled WGS sequence"/>
</dbReference>
<dbReference type="AlphaFoldDB" id="A0A3N4RYN5"/>
<reference evidence="3 4" key="1">
    <citation type="submission" date="2018-11" db="EMBL/GenBank/DDBJ databases">
        <title>Sequencing the genomes of 1000 actinobacteria strains.</title>
        <authorList>
            <person name="Klenk H.-P."/>
        </authorList>
    </citation>
    <scope>NUCLEOTIDE SEQUENCE [LARGE SCALE GENOMIC DNA]</scope>
    <source>
        <strain evidence="3 4">DSM 44781</strain>
    </source>
</reference>
<evidence type="ECO:0000313" key="4">
    <source>
        <dbReference type="Proteomes" id="UP000266906"/>
    </source>
</evidence>
<keyword evidence="4" id="KW-1185">Reference proteome</keyword>
<sequence>MTDRQEAKGSTVTDPSETMVGLADAIEALRTELLKAWGGGGVRPLRFKPAPVELTVQVAVTDAKKGTAGVKWWVVQAGGELSRQSVATQTLKLVLEPVAFTPDGQQTEFFISDTDSDADSGADGGGDGPPAGREQALGDRE</sequence>
<evidence type="ECO:0000256" key="1">
    <source>
        <dbReference type="SAM" id="MobiDB-lite"/>
    </source>
</evidence>
<protein>
    <recommendedName>
        <fullName evidence="2">Trypsin-co-occurring domain-containing protein</fullName>
    </recommendedName>
</protein>